<dbReference type="PANTHER" id="PTHR11733:SF167">
    <property type="entry name" value="FI17812P1-RELATED"/>
    <property type="match status" value="1"/>
</dbReference>
<comment type="cofactor">
    <cofactor evidence="1">
        <name>Zn(2+)</name>
        <dbReference type="ChEBI" id="CHEBI:29105"/>
    </cofactor>
</comment>
<dbReference type="EMBL" id="KB933118">
    <property type="protein sequence ID" value="EOO00030.1"/>
    <property type="molecule type" value="Genomic_DNA"/>
</dbReference>
<dbReference type="GO" id="GO:0004222">
    <property type="term" value="F:metalloendopeptidase activity"/>
    <property type="evidence" value="ECO:0007669"/>
    <property type="project" value="InterPro"/>
</dbReference>
<dbReference type="InterPro" id="IPR024079">
    <property type="entry name" value="MetalloPept_cat_dom_sf"/>
</dbReference>
<dbReference type="GeneID" id="19324886"/>
<dbReference type="CDD" id="cd08662">
    <property type="entry name" value="M13"/>
    <property type="match status" value="1"/>
</dbReference>
<organism evidence="10 11">
    <name type="scientific">Phaeoacremonium minimum (strain UCR-PA7)</name>
    <name type="common">Esca disease fungus</name>
    <name type="synonym">Togninia minima</name>
    <dbReference type="NCBI Taxonomy" id="1286976"/>
    <lineage>
        <taxon>Eukaryota</taxon>
        <taxon>Fungi</taxon>
        <taxon>Dikarya</taxon>
        <taxon>Ascomycota</taxon>
        <taxon>Pezizomycotina</taxon>
        <taxon>Sordariomycetes</taxon>
        <taxon>Sordariomycetidae</taxon>
        <taxon>Togniniales</taxon>
        <taxon>Togniniaceae</taxon>
        <taxon>Phaeoacremonium</taxon>
    </lineage>
</organism>
<keyword evidence="11" id="KW-1185">Reference proteome</keyword>
<protein>
    <submittedName>
        <fullName evidence="10">Putative endothelin-converting enzyme protein</fullName>
    </submittedName>
</protein>
<dbReference type="Gene3D" id="1.10.1380.10">
    <property type="entry name" value="Neutral endopeptidase , domain2"/>
    <property type="match status" value="1"/>
</dbReference>
<evidence type="ECO:0000259" key="8">
    <source>
        <dbReference type="Pfam" id="PF01431"/>
    </source>
</evidence>
<evidence type="ECO:0000256" key="6">
    <source>
        <dbReference type="ARBA" id="ARBA00022833"/>
    </source>
</evidence>
<evidence type="ECO:0000256" key="7">
    <source>
        <dbReference type="ARBA" id="ARBA00023049"/>
    </source>
</evidence>
<dbReference type="InterPro" id="IPR042089">
    <property type="entry name" value="Peptidase_M13_dom_2"/>
</dbReference>
<sequence length="438" mass="49039">MSVADTAKLAPQLGLEEVLKALVPSNYTLDTMITAFPGYLTNLSDYLSTAPKDTIQTFLYWKAIQNVASYIEADELKPLKAFNNILSGREPDATSERYKICISHVDNGLGWILSRFYVEAAFSAQAKTLGDQIISDIREQFIARIKTLAWMDGQTKKVAIDKATNIIQKIGYPTASPNMTDPEDLLNYYAGLDISDVYFNNSLNMDKLAVNKSWSQLGKPYDRNTWFMTADTVNAYYNPPGNEIVFPAAIMQFPVFGAGFPGYVNYGAFGSVAGHELSHAFDNNGRHYDADGKYTDWWTNHTVEEFTKRADCFVEEYNNFTVIGTNGTIHVHGAQTLGENIADAGGLTASFNAWNARRQDYPDSDLPGLDYFTQEQLFYIAYGNFWCAKYTKAALTRGVLLDPHSPNMWRLQGAAMMNARGFKEAFNCPSKEPTCELW</sequence>
<keyword evidence="6" id="KW-0862">Zinc</keyword>
<feature type="domain" description="Peptidase M13 N-terminal" evidence="9">
    <location>
        <begin position="1"/>
        <end position="173"/>
    </location>
</feature>
<proteinExistence type="inferred from homology"/>
<evidence type="ECO:0000256" key="2">
    <source>
        <dbReference type="ARBA" id="ARBA00007357"/>
    </source>
</evidence>
<dbReference type="GO" id="GO:0046872">
    <property type="term" value="F:metal ion binding"/>
    <property type="evidence" value="ECO:0007669"/>
    <property type="project" value="UniProtKB-KW"/>
</dbReference>
<keyword evidence="3" id="KW-0645">Protease</keyword>
<evidence type="ECO:0000313" key="11">
    <source>
        <dbReference type="Proteomes" id="UP000014074"/>
    </source>
</evidence>
<dbReference type="GO" id="GO:0016485">
    <property type="term" value="P:protein processing"/>
    <property type="evidence" value="ECO:0007669"/>
    <property type="project" value="TreeGrafter"/>
</dbReference>
<dbReference type="Pfam" id="PF05649">
    <property type="entry name" value="Peptidase_M13_N"/>
    <property type="match status" value="1"/>
</dbReference>
<keyword evidence="5" id="KW-0378">Hydrolase</keyword>
<keyword evidence="7" id="KW-0482">Metalloprotease</keyword>
<evidence type="ECO:0000256" key="1">
    <source>
        <dbReference type="ARBA" id="ARBA00001947"/>
    </source>
</evidence>
<evidence type="ECO:0000313" key="10">
    <source>
        <dbReference type="EMBL" id="EOO00030.1"/>
    </source>
</evidence>
<dbReference type="Proteomes" id="UP000014074">
    <property type="component" value="Unassembled WGS sequence"/>
</dbReference>
<dbReference type="Pfam" id="PF01431">
    <property type="entry name" value="Peptidase_M13"/>
    <property type="match status" value="1"/>
</dbReference>
<dbReference type="InterPro" id="IPR018497">
    <property type="entry name" value="Peptidase_M13_C"/>
</dbReference>
<evidence type="ECO:0000256" key="4">
    <source>
        <dbReference type="ARBA" id="ARBA00022723"/>
    </source>
</evidence>
<dbReference type="PANTHER" id="PTHR11733">
    <property type="entry name" value="ZINC METALLOPROTEASE FAMILY M13 NEPRILYSIN-RELATED"/>
    <property type="match status" value="1"/>
</dbReference>
<dbReference type="Gene3D" id="3.40.390.10">
    <property type="entry name" value="Collagenase (Catalytic Domain)"/>
    <property type="match status" value="1"/>
</dbReference>
<dbReference type="KEGG" id="tmn:UCRPA7_4435"/>
<dbReference type="AlphaFoldDB" id="R8BL91"/>
<dbReference type="InterPro" id="IPR000718">
    <property type="entry name" value="Peptidase_M13"/>
</dbReference>
<dbReference type="eggNOG" id="KOG3624">
    <property type="taxonomic scope" value="Eukaryota"/>
</dbReference>
<dbReference type="RefSeq" id="XP_007915191.1">
    <property type="nucleotide sequence ID" value="XM_007917000.1"/>
</dbReference>
<evidence type="ECO:0000259" key="9">
    <source>
        <dbReference type="Pfam" id="PF05649"/>
    </source>
</evidence>
<keyword evidence="4" id="KW-0479">Metal-binding</keyword>
<evidence type="ECO:0000256" key="3">
    <source>
        <dbReference type="ARBA" id="ARBA00022670"/>
    </source>
</evidence>
<dbReference type="HOGENOM" id="CLU_006187_1_0_1"/>
<gene>
    <name evidence="10" type="ORF">UCRPA7_4435</name>
</gene>
<comment type="similarity">
    <text evidence="2">Belongs to the peptidase M13 family.</text>
</comment>
<dbReference type="GO" id="GO:0005886">
    <property type="term" value="C:plasma membrane"/>
    <property type="evidence" value="ECO:0007669"/>
    <property type="project" value="TreeGrafter"/>
</dbReference>
<dbReference type="PROSITE" id="PS51885">
    <property type="entry name" value="NEPRILYSIN"/>
    <property type="match status" value="1"/>
</dbReference>
<reference evidence="11" key="1">
    <citation type="journal article" date="2013" name="Genome Announc.">
        <title>Draft genome sequence of the ascomycete Phaeoacremonium aleophilum strain UCR-PA7, a causal agent of the esca disease complex in grapevines.</title>
        <authorList>
            <person name="Blanco-Ulate B."/>
            <person name="Rolshausen P."/>
            <person name="Cantu D."/>
        </authorList>
    </citation>
    <scope>NUCLEOTIDE SEQUENCE [LARGE SCALE GENOMIC DNA]</scope>
    <source>
        <strain evidence="11">UCR-PA7</strain>
    </source>
</reference>
<name>R8BL91_PHAM7</name>
<dbReference type="OrthoDB" id="6475849at2759"/>
<dbReference type="InterPro" id="IPR008753">
    <property type="entry name" value="Peptidase_M13_N"/>
</dbReference>
<feature type="domain" description="Peptidase M13 C-terminal" evidence="8">
    <location>
        <begin position="234"/>
        <end position="433"/>
    </location>
</feature>
<dbReference type="SUPFAM" id="SSF55486">
    <property type="entry name" value="Metalloproteases ('zincins'), catalytic domain"/>
    <property type="match status" value="1"/>
</dbReference>
<evidence type="ECO:0000256" key="5">
    <source>
        <dbReference type="ARBA" id="ARBA00022801"/>
    </source>
</evidence>
<dbReference type="PRINTS" id="PR00786">
    <property type="entry name" value="NEPRILYSIN"/>
</dbReference>
<accession>R8BL91</accession>